<reference evidence="1" key="1">
    <citation type="submission" date="2018-05" db="EMBL/GenBank/DDBJ databases">
        <authorList>
            <person name="Lanie J.A."/>
            <person name="Ng W.-L."/>
            <person name="Kazmierczak K.M."/>
            <person name="Andrzejewski T.M."/>
            <person name="Davidsen T.M."/>
            <person name="Wayne K.J."/>
            <person name="Tettelin H."/>
            <person name="Glass J.I."/>
            <person name="Rusch D."/>
            <person name="Podicherti R."/>
            <person name="Tsui H.-C.T."/>
            <person name="Winkler M.E."/>
        </authorList>
    </citation>
    <scope>NUCLEOTIDE SEQUENCE</scope>
</reference>
<dbReference type="InterPro" id="IPR010349">
    <property type="entry name" value="Asparaginase_II"/>
</dbReference>
<dbReference type="PANTHER" id="PTHR42110:SF1">
    <property type="entry name" value="L-ASPARAGINASE, PUTATIVE (AFU_ORTHOLOGUE AFUA_3G11890)-RELATED"/>
    <property type="match status" value="1"/>
</dbReference>
<dbReference type="PANTHER" id="PTHR42110">
    <property type="entry name" value="L-ASPARAGINASE, PUTATIVE (AFU_ORTHOLOGUE AFUA_3G11890)-RELATED"/>
    <property type="match status" value="1"/>
</dbReference>
<protein>
    <recommendedName>
        <fullName evidence="2">Asparaginase</fullName>
    </recommendedName>
</protein>
<accession>A0A381P291</accession>
<dbReference type="EMBL" id="UINC01000777">
    <property type="protein sequence ID" value="SUZ61066.1"/>
    <property type="molecule type" value="Genomic_DNA"/>
</dbReference>
<name>A0A381P291_9ZZZZ</name>
<sequence>VNDPLVVEVTRGSSVESRHLVDMALVDSVGKLLDGWGEPDRPTLPRSSLKPIQATPLISEGIADATGLNDEHLAIACSSHNGESRHTQVVDQWLDTLGVSHHILECGAHVPGDPAAARDLVRAGLEPDSRHNNCSGKHTGFVAMSIHFQVNPSGYISPEHPVMKQFVTPAVEDFCRIDLSQQKPGVDGCGVPVWSIPLNHLATGWSQLGSRGAGRRLLQAMVGEPFLVAGSGRACTRLMESADGAAAVKTGAEGVFCGVDLREGFAFALKARDGHPRAAETAAEWILDRLDCIDHASPKVLTNWAGTNIGEIRIASKTP</sequence>
<gene>
    <name evidence="1" type="ORF">METZ01_LOCUS13920</name>
</gene>
<evidence type="ECO:0008006" key="2">
    <source>
        <dbReference type="Google" id="ProtNLM"/>
    </source>
</evidence>
<dbReference type="AlphaFoldDB" id="A0A381P291"/>
<evidence type="ECO:0000313" key="1">
    <source>
        <dbReference type="EMBL" id="SUZ61066.1"/>
    </source>
</evidence>
<dbReference type="Pfam" id="PF06089">
    <property type="entry name" value="Asparaginase_II"/>
    <property type="match status" value="1"/>
</dbReference>
<proteinExistence type="predicted"/>
<organism evidence="1">
    <name type="scientific">marine metagenome</name>
    <dbReference type="NCBI Taxonomy" id="408172"/>
    <lineage>
        <taxon>unclassified sequences</taxon>
        <taxon>metagenomes</taxon>
        <taxon>ecological metagenomes</taxon>
    </lineage>
</organism>
<feature type="non-terminal residue" evidence="1">
    <location>
        <position position="1"/>
    </location>
</feature>